<dbReference type="InterPro" id="IPR003851">
    <property type="entry name" value="Znf_Dof"/>
</dbReference>
<keyword evidence="6" id="KW-0804">Transcription</keyword>
<sequence length="484" mass="52765">MIALPEKSPKVSEGDFCVTWGDDITNDDNVDEDQGHCCSTNSSPEENKEEEREEGAEKDAVGDKTTGIEHEDGDRKEDGSQEDESAPPVTSGESTNLEAISGATDNSKTASVEKENTGSKTSKTEKDQSETSNPQEKTLKKPTKILPCPRCNSMDTKFCYYNNYNVNQPRHFCKNCQRYWTAGGIMRNVPVGAGRRKNKNSVSHYRHIVVSEALQNAHTEIPNGVHHPALKANGTVLTFGSDTPLCESMVSVLNLADKTMHNTTRNGFHKPGGLKIHVPFRGKAGSQDQTMQNCQGFPPQMPCYPGAIWPYPWNGAQWGSPVPPPAFCPPGCFPMPFYPAAAYWGCNALGTWNAPWQPQPSTPKQSAPSSGPDSPTLGKHSRDENMSKPSNSGEEEPVKENNAAERSLWIPKTLRIDDPGEAGKSSLWATLGIKNDKSDSIGVGGLFKAFQSKGDERNHIPETSPVLQANPAALLRSINFHESS</sequence>
<evidence type="ECO:0000313" key="12">
    <source>
        <dbReference type="Proteomes" id="UP000436088"/>
    </source>
</evidence>
<evidence type="ECO:0000256" key="2">
    <source>
        <dbReference type="ARBA" id="ARBA00022771"/>
    </source>
</evidence>
<keyword evidence="4" id="KW-0805">Transcription regulation</keyword>
<evidence type="ECO:0000256" key="6">
    <source>
        <dbReference type="ARBA" id="ARBA00023163"/>
    </source>
</evidence>
<dbReference type="AlphaFoldDB" id="A0A6A2Y7U4"/>
<dbReference type="GO" id="GO:0003677">
    <property type="term" value="F:DNA binding"/>
    <property type="evidence" value="ECO:0007669"/>
    <property type="project" value="UniProtKB-UniRule"/>
</dbReference>
<evidence type="ECO:0000256" key="8">
    <source>
        <dbReference type="PROSITE-ProRule" id="PRU00071"/>
    </source>
</evidence>
<feature type="region of interest" description="Disordered" evidence="9">
    <location>
        <begin position="1"/>
        <end position="144"/>
    </location>
</feature>
<evidence type="ECO:0000313" key="11">
    <source>
        <dbReference type="EMBL" id="KAE8665664.1"/>
    </source>
</evidence>
<evidence type="ECO:0000256" key="3">
    <source>
        <dbReference type="ARBA" id="ARBA00022833"/>
    </source>
</evidence>
<evidence type="ECO:0000256" key="1">
    <source>
        <dbReference type="ARBA" id="ARBA00022723"/>
    </source>
</evidence>
<dbReference type="EMBL" id="VEPZ02001607">
    <property type="protein sequence ID" value="KAE8665664.1"/>
    <property type="molecule type" value="Genomic_DNA"/>
</dbReference>
<keyword evidence="7 8" id="KW-0539">Nucleus</keyword>
<feature type="compositionally biased region" description="Basic and acidic residues" evidence="9">
    <location>
        <begin position="111"/>
        <end position="129"/>
    </location>
</feature>
<evidence type="ECO:0000256" key="4">
    <source>
        <dbReference type="ARBA" id="ARBA00023015"/>
    </source>
</evidence>
<protein>
    <submittedName>
        <fullName evidence="11">Calcium-binding protein CML45-like</fullName>
    </submittedName>
</protein>
<dbReference type="PANTHER" id="PTHR31089">
    <property type="entry name" value="CYCLIC DOF FACTOR 2"/>
    <property type="match status" value="1"/>
</dbReference>
<evidence type="ECO:0000259" key="10">
    <source>
        <dbReference type="PROSITE" id="PS50884"/>
    </source>
</evidence>
<dbReference type="GO" id="GO:0008270">
    <property type="term" value="F:zinc ion binding"/>
    <property type="evidence" value="ECO:0007669"/>
    <property type="project" value="UniProtKB-KW"/>
</dbReference>
<proteinExistence type="predicted"/>
<reference evidence="11" key="1">
    <citation type="submission" date="2019-09" db="EMBL/GenBank/DDBJ databases">
        <title>Draft genome information of white flower Hibiscus syriacus.</title>
        <authorList>
            <person name="Kim Y.-M."/>
        </authorList>
    </citation>
    <scope>NUCLEOTIDE SEQUENCE [LARGE SCALE GENOMIC DNA]</scope>
    <source>
        <strain evidence="11">YM2019G1</strain>
    </source>
</reference>
<accession>A0A6A2Y7U4</accession>
<comment type="caution">
    <text evidence="11">The sequence shown here is derived from an EMBL/GenBank/DDBJ whole genome shotgun (WGS) entry which is preliminary data.</text>
</comment>
<dbReference type="PROSITE" id="PS50884">
    <property type="entry name" value="ZF_DOF_2"/>
    <property type="match status" value="1"/>
</dbReference>
<evidence type="ECO:0000256" key="9">
    <source>
        <dbReference type="SAM" id="MobiDB-lite"/>
    </source>
</evidence>
<feature type="domain" description="Dof-type" evidence="10">
    <location>
        <begin position="146"/>
        <end position="200"/>
    </location>
</feature>
<dbReference type="PROSITE" id="PS01361">
    <property type="entry name" value="ZF_DOF_1"/>
    <property type="match status" value="1"/>
</dbReference>
<evidence type="ECO:0000256" key="5">
    <source>
        <dbReference type="ARBA" id="ARBA00023125"/>
    </source>
</evidence>
<dbReference type="Pfam" id="PF02701">
    <property type="entry name" value="Zn_ribbon_Dof"/>
    <property type="match status" value="1"/>
</dbReference>
<keyword evidence="5 8" id="KW-0238">DNA-binding</keyword>
<feature type="compositionally biased region" description="Polar residues" evidence="9">
    <location>
        <begin position="362"/>
        <end position="373"/>
    </location>
</feature>
<dbReference type="GO" id="GO:0003700">
    <property type="term" value="F:DNA-binding transcription factor activity"/>
    <property type="evidence" value="ECO:0007669"/>
    <property type="project" value="InterPro"/>
</dbReference>
<keyword evidence="3" id="KW-0862">Zinc</keyword>
<organism evidence="11 12">
    <name type="scientific">Hibiscus syriacus</name>
    <name type="common">Rose of Sharon</name>
    <dbReference type="NCBI Taxonomy" id="106335"/>
    <lineage>
        <taxon>Eukaryota</taxon>
        <taxon>Viridiplantae</taxon>
        <taxon>Streptophyta</taxon>
        <taxon>Embryophyta</taxon>
        <taxon>Tracheophyta</taxon>
        <taxon>Spermatophyta</taxon>
        <taxon>Magnoliopsida</taxon>
        <taxon>eudicotyledons</taxon>
        <taxon>Gunneridae</taxon>
        <taxon>Pentapetalae</taxon>
        <taxon>rosids</taxon>
        <taxon>malvids</taxon>
        <taxon>Malvales</taxon>
        <taxon>Malvaceae</taxon>
        <taxon>Malvoideae</taxon>
        <taxon>Hibiscus</taxon>
    </lineage>
</organism>
<keyword evidence="2 8" id="KW-0863">Zinc-finger</keyword>
<feature type="compositionally biased region" description="Basic and acidic residues" evidence="9">
    <location>
        <begin position="45"/>
        <end position="79"/>
    </location>
</feature>
<dbReference type="PANTHER" id="PTHR31089:SF75">
    <property type="entry name" value="CYCLIC DOF FACTOR 2"/>
    <property type="match status" value="1"/>
</dbReference>
<keyword evidence="12" id="KW-1185">Reference proteome</keyword>
<feature type="compositionally biased region" description="Polar residues" evidence="9">
    <location>
        <begin position="91"/>
        <end position="110"/>
    </location>
</feature>
<gene>
    <name evidence="11" type="ORF">F3Y22_tig00112530pilonHSYRG00099</name>
</gene>
<name>A0A6A2Y7U4_HIBSY</name>
<keyword evidence="1" id="KW-0479">Metal-binding</keyword>
<comment type="subcellular location">
    <subcellularLocation>
        <location evidence="8">Nucleus</location>
    </subcellularLocation>
</comment>
<dbReference type="InterPro" id="IPR045174">
    <property type="entry name" value="Dof"/>
</dbReference>
<feature type="region of interest" description="Disordered" evidence="9">
    <location>
        <begin position="356"/>
        <end position="406"/>
    </location>
</feature>
<dbReference type="GO" id="GO:0005634">
    <property type="term" value="C:nucleus"/>
    <property type="evidence" value="ECO:0007669"/>
    <property type="project" value="UniProtKB-SubCell"/>
</dbReference>
<dbReference type="Proteomes" id="UP000436088">
    <property type="component" value="Unassembled WGS sequence"/>
</dbReference>
<evidence type="ECO:0000256" key="7">
    <source>
        <dbReference type="ARBA" id="ARBA00023242"/>
    </source>
</evidence>